<evidence type="ECO:0000313" key="7">
    <source>
        <dbReference type="EMBL" id="SER62800.1"/>
    </source>
</evidence>
<keyword evidence="2" id="KW-0479">Metal-binding</keyword>
<evidence type="ECO:0000259" key="6">
    <source>
        <dbReference type="PROSITE" id="PS50126"/>
    </source>
</evidence>
<feature type="domain" description="S1 motif" evidence="6">
    <location>
        <begin position="41"/>
        <end position="115"/>
    </location>
</feature>
<dbReference type="GO" id="GO:0006364">
    <property type="term" value="P:rRNA processing"/>
    <property type="evidence" value="ECO:0007669"/>
    <property type="project" value="TreeGrafter"/>
</dbReference>
<dbReference type="InterPro" id="IPR012340">
    <property type="entry name" value="NA-bd_OB-fold"/>
</dbReference>
<dbReference type="AlphaFoldDB" id="A0A1H9QQW0"/>
<dbReference type="RefSeq" id="WP_074730405.1">
    <property type="nucleotide sequence ID" value="NZ_FOGW01000006.1"/>
</dbReference>
<dbReference type="PANTHER" id="PTHR30001">
    <property type="entry name" value="RIBONUCLEASE"/>
    <property type="match status" value="1"/>
</dbReference>
<evidence type="ECO:0000313" key="8">
    <source>
        <dbReference type="Proteomes" id="UP000182471"/>
    </source>
</evidence>
<dbReference type="PANTHER" id="PTHR30001:SF0">
    <property type="entry name" value="RIBONUCLEASE G"/>
    <property type="match status" value="1"/>
</dbReference>
<keyword evidence="5" id="KW-0694">RNA-binding</keyword>
<sequence length="392" mass="45341">MNRLAITNIEIHNKTYLAYNLLDERRNLIDFQIFSNDSMLNNIYVGKVENVIENLNAAFVRISQNQRCYLPLNKVNSIIFVKKNSKKNKLVVGDEIVVQIVKDAVKTKEPVASCELTFEGDYSVLTTKNKKMGVSRKLDENTKSTFNEILQKYKEPDFGIVIRTNAKEVDLDKVECDIKKIITKYKDIKEHAKHKSMYDILYNSPKGFIAKIKSQNSENIDYIYTDIKDVYDEINNHLGYIVQKKMLKFYDDKDVSLKTLYNIRSFVDELTQKKVKLKSGANIIIEALETLTIIDVNTSKCLKKENVIEKVNSEAAIEIARQLRLRNISGMIIIDFINMDSKEKNYNLIQCLKKEIAKDPVKTDFIDITKLGLVELTRKKISKSLIDIIREK</sequence>
<dbReference type="GO" id="GO:0016787">
    <property type="term" value="F:hydrolase activity"/>
    <property type="evidence" value="ECO:0007669"/>
    <property type="project" value="UniProtKB-KW"/>
</dbReference>
<comment type="cofactor">
    <cofactor evidence="1">
        <name>Mg(2+)</name>
        <dbReference type="ChEBI" id="CHEBI:18420"/>
    </cofactor>
</comment>
<keyword evidence="4" id="KW-0460">Magnesium</keyword>
<dbReference type="InterPro" id="IPR004659">
    <property type="entry name" value="RNase_E/G"/>
</dbReference>
<dbReference type="EMBL" id="FOGW01000006">
    <property type="protein sequence ID" value="SER62800.1"/>
    <property type="molecule type" value="Genomic_DNA"/>
</dbReference>
<reference evidence="8" key="1">
    <citation type="submission" date="2016-10" db="EMBL/GenBank/DDBJ databases">
        <authorList>
            <person name="Varghese N."/>
            <person name="Submissions S."/>
        </authorList>
    </citation>
    <scope>NUCLEOTIDE SEQUENCE [LARGE SCALE GENOMIC DNA]</scope>
    <source>
        <strain evidence="8">S1b</strain>
    </source>
</reference>
<dbReference type="GO" id="GO:0046872">
    <property type="term" value="F:metal ion binding"/>
    <property type="evidence" value="ECO:0007669"/>
    <property type="project" value="UniProtKB-KW"/>
</dbReference>
<dbReference type="GO" id="GO:0005737">
    <property type="term" value="C:cytoplasm"/>
    <property type="evidence" value="ECO:0007669"/>
    <property type="project" value="TreeGrafter"/>
</dbReference>
<keyword evidence="3" id="KW-0378">Hydrolase</keyword>
<keyword evidence="8" id="KW-1185">Reference proteome</keyword>
<evidence type="ECO:0000256" key="5">
    <source>
        <dbReference type="ARBA" id="ARBA00022884"/>
    </source>
</evidence>
<organism evidence="7 8">
    <name type="scientific">Lachnobacterium bovis</name>
    <dbReference type="NCBI Taxonomy" id="140626"/>
    <lineage>
        <taxon>Bacteria</taxon>
        <taxon>Bacillati</taxon>
        <taxon>Bacillota</taxon>
        <taxon>Clostridia</taxon>
        <taxon>Lachnospirales</taxon>
        <taxon>Lachnospiraceae</taxon>
        <taxon>Lachnobacterium</taxon>
    </lineage>
</organism>
<evidence type="ECO:0000256" key="3">
    <source>
        <dbReference type="ARBA" id="ARBA00022801"/>
    </source>
</evidence>
<dbReference type="PROSITE" id="PS50126">
    <property type="entry name" value="S1"/>
    <property type="match status" value="1"/>
</dbReference>
<dbReference type="InterPro" id="IPR003029">
    <property type="entry name" value="S1_domain"/>
</dbReference>
<dbReference type="InterPro" id="IPR019307">
    <property type="entry name" value="RNA-bd_AU-1/RNase_E/G"/>
</dbReference>
<accession>A0A1H9QQW0</accession>
<dbReference type="CDD" id="cd04453">
    <property type="entry name" value="S1_RNase_E"/>
    <property type="match status" value="1"/>
</dbReference>
<evidence type="ECO:0000256" key="4">
    <source>
        <dbReference type="ARBA" id="ARBA00022842"/>
    </source>
</evidence>
<protein>
    <submittedName>
        <fullName evidence="7">Ribonuclease G</fullName>
    </submittedName>
</protein>
<dbReference type="SUPFAM" id="SSF50249">
    <property type="entry name" value="Nucleic acid-binding proteins"/>
    <property type="match status" value="1"/>
</dbReference>
<dbReference type="GO" id="GO:0003723">
    <property type="term" value="F:RNA binding"/>
    <property type="evidence" value="ECO:0007669"/>
    <property type="project" value="UniProtKB-KW"/>
</dbReference>
<evidence type="ECO:0000256" key="1">
    <source>
        <dbReference type="ARBA" id="ARBA00001946"/>
    </source>
</evidence>
<proteinExistence type="predicted"/>
<dbReference type="GO" id="GO:0004540">
    <property type="term" value="F:RNA nuclease activity"/>
    <property type="evidence" value="ECO:0007669"/>
    <property type="project" value="InterPro"/>
</dbReference>
<name>A0A1H9QQW0_9FIRM</name>
<dbReference type="Gene3D" id="2.40.50.140">
    <property type="entry name" value="Nucleic acid-binding proteins"/>
    <property type="match status" value="1"/>
</dbReference>
<dbReference type="Proteomes" id="UP000182471">
    <property type="component" value="Unassembled WGS sequence"/>
</dbReference>
<evidence type="ECO:0000256" key="2">
    <source>
        <dbReference type="ARBA" id="ARBA00022723"/>
    </source>
</evidence>
<gene>
    <name evidence="7" type="ORF">SAMN02910429_00651</name>
</gene>
<dbReference type="Pfam" id="PF10150">
    <property type="entry name" value="RNase_E_G"/>
    <property type="match status" value="1"/>
</dbReference>